<dbReference type="Pfam" id="PF22977">
    <property type="entry name" value="WHD"/>
    <property type="match status" value="1"/>
</dbReference>
<dbReference type="SUPFAM" id="SSF52540">
    <property type="entry name" value="P-loop containing nucleoside triphosphate hydrolases"/>
    <property type="match status" value="1"/>
</dbReference>
<evidence type="ECO:0000256" key="3">
    <source>
        <dbReference type="ARBA" id="ARBA00022840"/>
    </source>
</evidence>
<dbReference type="InterPro" id="IPR054472">
    <property type="entry name" value="WHD"/>
</dbReference>
<evidence type="ECO:0000256" key="1">
    <source>
        <dbReference type="ARBA" id="ARBA00006914"/>
    </source>
</evidence>
<evidence type="ECO:0000313" key="5">
    <source>
        <dbReference type="EMBL" id="CAB4673368.1"/>
    </source>
</evidence>
<dbReference type="InterPro" id="IPR027417">
    <property type="entry name" value="P-loop_NTPase"/>
</dbReference>
<evidence type="ECO:0000259" key="4">
    <source>
        <dbReference type="SMART" id="SM00382"/>
    </source>
</evidence>
<sequence>MVAVNAEGNLEQENSYAMRRVLDVLAERIAMIIEFERADDDVSDHQRGHYFPPHLVTRDARKGAPQSFKDVIPFADLPERLIHLAKSADLLDIDLGILLTAMSVNLQQRFEHFFIVLNNEVDTRGPNVATAIRLAGYDPDSAEARSRLRPDRPLLALGLIEITNSKRSLLTQVLTVPERVVAHLLGDDEFAPGTSSIASFMGSPLLPEELLPKLPDDLELPVIFRAGSGTAGREQAYALAYRKSGKAPLLIDGLGLSRVEDVCSLQIRECVREAALAGSPIVLDVRHADTGMSVSEIARLFGTLSVAFIILIEAKAHVELWHGSTVDLPLPTAGVRRSWWEHLGDGTERTAAADAAIHVDPQELHAHLTNGGPLAPRAIESGTLTQAVDPEFTLEDLVASPRVTEALRELRDRVRHRTVVLDEWRMRPGGGRGRGVTALFSGPSGTGKTMAAEALAGELGVPLFRVNLASVVDKYIGETEKKLDRVFTSVEDVDGVLLFDEADALFSKRSGVSDARDRYANLEVAYLLQRMESFDGLAVLTTNLRANLDEALIRRLDAAIDFPEPQAEERYLLWLACLKGNMGRVGQNHVQRLSVLPLTGGSIRAASVSAAYLAAAQGELLGPAHLLRGVQQEWSKQGRLSFPTTEFEESFTEAAHDEPDKRI</sequence>
<dbReference type="GO" id="GO:0005524">
    <property type="term" value="F:ATP binding"/>
    <property type="evidence" value="ECO:0007669"/>
    <property type="project" value="UniProtKB-KW"/>
</dbReference>
<dbReference type="Gene3D" id="3.40.50.300">
    <property type="entry name" value="P-loop containing nucleotide triphosphate hydrolases"/>
    <property type="match status" value="1"/>
</dbReference>
<dbReference type="CDD" id="cd19481">
    <property type="entry name" value="RecA-like_protease"/>
    <property type="match status" value="1"/>
</dbReference>
<organism evidence="5">
    <name type="scientific">freshwater metagenome</name>
    <dbReference type="NCBI Taxonomy" id="449393"/>
    <lineage>
        <taxon>unclassified sequences</taxon>
        <taxon>metagenomes</taxon>
        <taxon>ecological metagenomes</taxon>
    </lineage>
</organism>
<dbReference type="PANTHER" id="PTHR23073">
    <property type="entry name" value="26S PROTEASOME REGULATORY SUBUNIT"/>
    <property type="match status" value="1"/>
</dbReference>
<feature type="domain" description="AAA+ ATPase" evidence="4">
    <location>
        <begin position="434"/>
        <end position="566"/>
    </location>
</feature>
<dbReference type="InterPro" id="IPR003959">
    <property type="entry name" value="ATPase_AAA_core"/>
</dbReference>
<protein>
    <submittedName>
        <fullName evidence="5">Unannotated protein</fullName>
    </submittedName>
</protein>
<dbReference type="GO" id="GO:0016887">
    <property type="term" value="F:ATP hydrolysis activity"/>
    <property type="evidence" value="ECO:0007669"/>
    <property type="project" value="InterPro"/>
</dbReference>
<gene>
    <name evidence="5" type="ORF">UFOPK2310_00742</name>
</gene>
<dbReference type="Pfam" id="PF00004">
    <property type="entry name" value="AAA"/>
    <property type="match status" value="1"/>
</dbReference>
<evidence type="ECO:0000256" key="2">
    <source>
        <dbReference type="ARBA" id="ARBA00022741"/>
    </source>
</evidence>
<dbReference type="InterPro" id="IPR050221">
    <property type="entry name" value="26S_Proteasome_ATPase"/>
</dbReference>
<dbReference type="InterPro" id="IPR003593">
    <property type="entry name" value="AAA+_ATPase"/>
</dbReference>
<dbReference type="SMART" id="SM00382">
    <property type="entry name" value="AAA"/>
    <property type="match status" value="1"/>
</dbReference>
<accession>A0A6J6MJP1</accession>
<comment type="similarity">
    <text evidence="1">Belongs to the AAA ATPase family.</text>
</comment>
<name>A0A6J6MJP1_9ZZZZ</name>
<reference evidence="5" key="1">
    <citation type="submission" date="2020-05" db="EMBL/GenBank/DDBJ databases">
        <authorList>
            <person name="Chiriac C."/>
            <person name="Salcher M."/>
            <person name="Ghai R."/>
            <person name="Kavagutti S V."/>
        </authorList>
    </citation>
    <scope>NUCLEOTIDE SEQUENCE</scope>
</reference>
<keyword evidence="3" id="KW-0067">ATP-binding</keyword>
<keyword evidence="2" id="KW-0547">Nucleotide-binding</keyword>
<dbReference type="EMBL" id="CAEZWW010000075">
    <property type="protein sequence ID" value="CAB4673368.1"/>
    <property type="molecule type" value="Genomic_DNA"/>
</dbReference>
<proteinExistence type="inferred from homology"/>
<dbReference type="AlphaFoldDB" id="A0A6J6MJP1"/>